<proteinExistence type="inferred from homology"/>
<dbReference type="CDD" id="cd08977">
    <property type="entry name" value="SusD"/>
    <property type="match status" value="1"/>
</dbReference>
<dbReference type="Pfam" id="PF07980">
    <property type="entry name" value="SusD_RagB"/>
    <property type="match status" value="1"/>
</dbReference>
<comment type="similarity">
    <text evidence="2">Belongs to the SusD family.</text>
</comment>
<keyword evidence="9" id="KW-1185">Reference proteome</keyword>
<organism evidence="8 9">
    <name type="scientific">Parapedobacter deserti</name>
    <dbReference type="NCBI Taxonomy" id="1912957"/>
    <lineage>
        <taxon>Bacteria</taxon>
        <taxon>Pseudomonadati</taxon>
        <taxon>Bacteroidota</taxon>
        <taxon>Sphingobacteriia</taxon>
        <taxon>Sphingobacteriales</taxon>
        <taxon>Sphingobacteriaceae</taxon>
        <taxon>Parapedobacter</taxon>
    </lineage>
</organism>
<evidence type="ECO:0000256" key="4">
    <source>
        <dbReference type="ARBA" id="ARBA00023136"/>
    </source>
</evidence>
<dbReference type="InterPro" id="IPR012944">
    <property type="entry name" value="SusD_RagB_dom"/>
</dbReference>
<name>A0ABV7JFG5_9SPHI</name>
<dbReference type="Pfam" id="PF14322">
    <property type="entry name" value="SusD-like_3"/>
    <property type="match status" value="1"/>
</dbReference>
<accession>A0ABV7JFG5</accession>
<evidence type="ECO:0000259" key="7">
    <source>
        <dbReference type="Pfam" id="PF14322"/>
    </source>
</evidence>
<feature type="domain" description="RagB/SusD" evidence="6">
    <location>
        <begin position="318"/>
        <end position="504"/>
    </location>
</feature>
<evidence type="ECO:0000256" key="5">
    <source>
        <dbReference type="ARBA" id="ARBA00023237"/>
    </source>
</evidence>
<evidence type="ECO:0000256" key="2">
    <source>
        <dbReference type="ARBA" id="ARBA00006275"/>
    </source>
</evidence>
<evidence type="ECO:0000259" key="6">
    <source>
        <dbReference type="Pfam" id="PF07980"/>
    </source>
</evidence>
<comment type="caution">
    <text evidence="8">The sequence shown here is derived from an EMBL/GenBank/DDBJ whole genome shotgun (WGS) entry which is preliminary data.</text>
</comment>
<evidence type="ECO:0000313" key="9">
    <source>
        <dbReference type="Proteomes" id="UP001595526"/>
    </source>
</evidence>
<dbReference type="SUPFAM" id="SSF48452">
    <property type="entry name" value="TPR-like"/>
    <property type="match status" value="1"/>
</dbReference>
<dbReference type="Gene3D" id="1.25.40.390">
    <property type="match status" value="1"/>
</dbReference>
<protein>
    <submittedName>
        <fullName evidence="8">RagB/SusD family nutrient uptake outer membrane protein</fullName>
    </submittedName>
</protein>
<comment type="subcellular location">
    <subcellularLocation>
        <location evidence="1">Cell outer membrane</location>
    </subcellularLocation>
</comment>
<gene>
    <name evidence="8" type="ORF">ACFOET_04175</name>
</gene>
<feature type="domain" description="SusD-like N-terminal" evidence="7">
    <location>
        <begin position="94"/>
        <end position="221"/>
    </location>
</feature>
<evidence type="ECO:0000256" key="3">
    <source>
        <dbReference type="ARBA" id="ARBA00022729"/>
    </source>
</evidence>
<keyword evidence="4" id="KW-0472">Membrane</keyword>
<dbReference type="PROSITE" id="PS51257">
    <property type="entry name" value="PROKAR_LIPOPROTEIN"/>
    <property type="match status" value="1"/>
</dbReference>
<evidence type="ECO:0000256" key="1">
    <source>
        <dbReference type="ARBA" id="ARBA00004442"/>
    </source>
</evidence>
<sequence>MKYINKTFIGLIMLLVSVGFVSCEKFLEEEPRGFLAPENFYENERDLFTALVGVYDALGTNSETFLARRLHYLTSLPAGETYTPTLSDQRLLANYTFTNDHADINRVWSSMYAGIVRANSVIHRGASVPMNEGLKQQYIGEACFLRALFYFYGLRLWGELPLIVNEVTSLGDVNVGRSSLKAVYEQIIADLEFGIQTVPPTNQEGRATLGAIKALLAKVYLTRASSAAGGPDDYQLCATLCNQVLDMPEHGLMPDYQLIFGPPNEFNRESLFEWQGDRKLSPLGEHSILGSFSLPRGIRIFPEQTASDGGSTVSTVAYFNLYDERDYRRESTFVYEGESFNGQWLSWEQFPTPYPAPCWKYVDRTATSRNDFAFCGNFIVLRLADVYLMRAEALNELEGPTDEAYSMINTIRERARNRNGNPTDFPQNLEGLDKDGFRDAVLLERAVELGFEGHRWFDLVRTKRLVATLKAIDSTLPVSEKHLLFPIPPDELLLNELITQNPDW</sequence>
<reference evidence="9" key="1">
    <citation type="journal article" date="2019" name="Int. J. Syst. Evol. Microbiol.">
        <title>The Global Catalogue of Microorganisms (GCM) 10K type strain sequencing project: providing services to taxonomists for standard genome sequencing and annotation.</title>
        <authorList>
            <consortium name="The Broad Institute Genomics Platform"/>
            <consortium name="The Broad Institute Genome Sequencing Center for Infectious Disease"/>
            <person name="Wu L."/>
            <person name="Ma J."/>
        </authorList>
    </citation>
    <scope>NUCLEOTIDE SEQUENCE [LARGE SCALE GENOMIC DNA]</scope>
    <source>
        <strain evidence="9">KCTC 52416</strain>
    </source>
</reference>
<dbReference type="InterPro" id="IPR033985">
    <property type="entry name" value="SusD-like_N"/>
</dbReference>
<dbReference type="RefSeq" id="WP_379019875.1">
    <property type="nucleotide sequence ID" value="NZ_JBHRTA010000009.1"/>
</dbReference>
<keyword evidence="5" id="KW-0998">Cell outer membrane</keyword>
<dbReference type="EMBL" id="JBHRTA010000009">
    <property type="protein sequence ID" value="MFC3196804.1"/>
    <property type="molecule type" value="Genomic_DNA"/>
</dbReference>
<evidence type="ECO:0000313" key="8">
    <source>
        <dbReference type="EMBL" id="MFC3196804.1"/>
    </source>
</evidence>
<keyword evidence="3" id="KW-0732">Signal</keyword>
<dbReference type="Proteomes" id="UP001595526">
    <property type="component" value="Unassembled WGS sequence"/>
</dbReference>
<dbReference type="InterPro" id="IPR011990">
    <property type="entry name" value="TPR-like_helical_dom_sf"/>
</dbReference>